<protein>
    <submittedName>
        <fullName evidence="1">Uncharacterized protein</fullName>
    </submittedName>
</protein>
<keyword evidence="2" id="KW-1185">Reference proteome</keyword>
<reference evidence="1" key="2">
    <citation type="submission" date="2022-01" db="EMBL/GenBank/DDBJ databases">
        <authorList>
            <person name="Yamashiro T."/>
            <person name="Shiraishi A."/>
            <person name="Satake H."/>
            <person name="Nakayama K."/>
        </authorList>
    </citation>
    <scope>NUCLEOTIDE SEQUENCE</scope>
</reference>
<sequence>MCATVSLSRSLLENGWDLITAFKAMVELISSSTSFVVGLNSSFPLSVAGFITDSDLVISDACFAGRLVVGGLASFEVVLETCFLG</sequence>
<evidence type="ECO:0000313" key="1">
    <source>
        <dbReference type="EMBL" id="GJT54673.1"/>
    </source>
</evidence>
<name>A0ABQ5EUF8_9ASTR</name>
<dbReference type="Proteomes" id="UP001151760">
    <property type="component" value="Unassembled WGS sequence"/>
</dbReference>
<evidence type="ECO:0000313" key="2">
    <source>
        <dbReference type="Proteomes" id="UP001151760"/>
    </source>
</evidence>
<reference evidence="1" key="1">
    <citation type="journal article" date="2022" name="Int. J. Mol. Sci.">
        <title>Draft Genome of Tanacetum Coccineum: Genomic Comparison of Closely Related Tanacetum-Family Plants.</title>
        <authorList>
            <person name="Yamashiro T."/>
            <person name="Shiraishi A."/>
            <person name="Nakayama K."/>
            <person name="Satake H."/>
        </authorList>
    </citation>
    <scope>NUCLEOTIDE SEQUENCE</scope>
</reference>
<comment type="caution">
    <text evidence="1">The sequence shown here is derived from an EMBL/GenBank/DDBJ whole genome shotgun (WGS) entry which is preliminary data.</text>
</comment>
<proteinExistence type="predicted"/>
<organism evidence="1 2">
    <name type="scientific">Tanacetum coccineum</name>
    <dbReference type="NCBI Taxonomy" id="301880"/>
    <lineage>
        <taxon>Eukaryota</taxon>
        <taxon>Viridiplantae</taxon>
        <taxon>Streptophyta</taxon>
        <taxon>Embryophyta</taxon>
        <taxon>Tracheophyta</taxon>
        <taxon>Spermatophyta</taxon>
        <taxon>Magnoliopsida</taxon>
        <taxon>eudicotyledons</taxon>
        <taxon>Gunneridae</taxon>
        <taxon>Pentapetalae</taxon>
        <taxon>asterids</taxon>
        <taxon>campanulids</taxon>
        <taxon>Asterales</taxon>
        <taxon>Asteraceae</taxon>
        <taxon>Asteroideae</taxon>
        <taxon>Anthemideae</taxon>
        <taxon>Anthemidinae</taxon>
        <taxon>Tanacetum</taxon>
    </lineage>
</organism>
<accession>A0ABQ5EUF8</accession>
<dbReference type="EMBL" id="BQNB010016693">
    <property type="protein sequence ID" value="GJT54673.1"/>
    <property type="molecule type" value="Genomic_DNA"/>
</dbReference>
<gene>
    <name evidence="1" type="ORF">Tco_0989727</name>
</gene>